<keyword evidence="1 6" id="KW-0732">Signal</keyword>
<keyword evidence="8" id="KW-1185">Reference proteome</keyword>
<comment type="function">
    <text evidence="6">Together with LptD, is involved in the assembly of lipopolysaccharide (LPS) at the surface of the outer membrane. Required for the proper assembly of LptD. Binds LPS and may serve as the LPS recognition site at the outer membrane.</text>
</comment>
<proteinExistence type="inferred from homology"/>
<comment type="subcellular location">
    <subcellularLocation>
        <location evidence="6">Cell outer membrane</location>
        <topology evidence="6">Lipid-anchor</topology>
    </subcellularLocation>
</comment>
<reference evidence="7 8" key="1">
    <citation type="submission" date="2021-08" db="EMBL/GenBank/DDBJ databases">
        <title>Lysobacter sp. strain CJ11 Genome sequencing and assembly.</title>
        <authorList>
            <person name="Kim I."/>
        </authorList>
    </citation>
    <scope>NUCLEOTIDE SEQUENCE [LARGE SCALE GENOMIC DNA]</scope>
    <source>
        <strain evidence="7 8">CJ11</strain>
    </source>
</reference>
<dbReference type="Proteomes" id="UP000824755">
    <property type="component" value="Chromosome"/>
</dbReference>
<evidence type="ECO:0000313" key="8">
    <source>
        <dbReference type="Proteomes" id="UP000824755"/>
    </source>
</evidence>
<organism evidence="7 8">
    <name type="scientific">Lysobacter soyae</name>
    <dbReference type="NCBI Taxonomy" id="2764185"/>
    <lineage>
        <taxon>Bacteria</taxon>
        <taxon>Pseudomonadati</taxon>
        <taxon>Pseudomonadota</taxon>
        <taxon>Gammaproteobacteria</taxon>
        <taxon>Lysobacterales</taxon>
        <taxon>Lysobacteraceae</taxon>
        <taxon>Lysobacter</taxon>
    </lineage>
</organism>
<dbReference type="RefSeq" id="WP_220380417.1">
    <property type="nucleotide sequence ID" value="NZ_CP080544.1"/>
</dbReference>
<evidence type="ECO:0000256" key="6">
    <source>
        <dbReference type="HAMAP-Rule" id="MF_01186"/>
    </source>
</evidence>
<evidence type="ECO:0000256" key="4">
    <source>
        <dbReference type="ARBA" id="ARBA00023237"/>
    </source>
</evidence>
<keyword evidence="5 6" id="KW-0449">Lipoprotein</keyword>
<keyword evidence="3 6" id="KW-0564">Palmitate</keyword>
<evidence type="ECO:0000313" key="7">
    <source>
        <dbReference type="EMBL" id="QYR53609.1"/>
    </source>
</evidence>
<gene>
    <name evidence="6" type="primary">lptE</name>
    <name evidence="7" type="ORF">H8L67_03680</name>
</gene>
<dbReference type="HAMAP" id="MF_01186">
    <property type="entry name" value="LPS_assembly_LptE"/>
    <property type="match status" value="1"/>
</dbReference>
<dbReference type="PROSITE" id="PS51257">
    <property type="entry name" value="PROKAR_LIPOPROTEIN"/>
    <property type="match status" value="1"/>
</dbReference>
<dbReference type="PANTHER" id="PTHR38098">
    <property type="entry name" value="LPS-ASSEMBLY LIPOPROTEIN LPTE"/>
    <property type="match status" value="1"/>
</dbReference>
<dbReference type="EMBL" id="CP080544">
    <property type="protein sequence ID" value="QYR53609.1"/>
    <property type="molecule type" value="Genomic_DNA"/>
</dbReference>
<evidence type="ECO:0000256" key="3">
    <source>
        <dbReference type="ARBA" id="ARBA00023139"/>
    </source>
</evidence>
<name>A0ABX8WS02_9GAMM</name>
<dbReference type="PANTHER" id="PTHR38098:SF1">
    <property type="entry name" value="LPS-ASSEMBLY LIPOPROTEIN LPTE"/>
    <property type="match status" value="1"/>
</dbReference>
<keyword evidence="2 6" id="KW-0472">Membrane</keyword>
<evidence type="ECO:0000256" key="5">
    <source>
        <dbReference type="ARBA" id="ARBA00023288"/>
    </source>
</evidence>
<evidence type="ECO:0000256" key="2">
    <source>
        <dbReference type="ARBA" id="ARBA00023136"/>
    </source>
</evidence>
<accession>A0ABX8WS02</accession>
<dbReference type="InterPro" id="IPR007485">
    <property type="entry name" value="LPS_assembly_LptE"/>
</dbReference>
<protein>
    <recommendedName>
        <fullName evidence="6">LPS-assembly lipoprotein LptE</fullName>
    </recommendedName>
</protein>
<sequence length="173" mass="18972">MIRKLLILVCFVVLAGCGFHPRGAMVLPEDLGPLRVVSSDPYSPLAESLSEAMTRAGAMPADPSLTTGVSTLEIHSERWGDIPIAIDQQGRALEFSLKYAVVFSMRDTLDKEIIPQQVVELSRDYVAPPADAIGRSSERDLLAKELRREMSATILRRIDTVSKRARAVEAAPQ</sequence>
<comment type="similarity">
    <text evidence="6">Belongs to the LptE lipoprotein family.</text>
</comment>
<dbReference type="Pfam" id="PF04390">
    <property type="entry name" value="LptE"/>
    <property type="match status" value="1"/>
</dbReference>
<dbReference type="Gene3D" id="3.30.160.150">
    <property type="entry name" value="Lipoprotein like domain"/>
    <property type="match status" value="1"/>
</dbReference>
<comment type="subunit">
    <text evidence="6">Component of the lipopolysaccharide transport and assembly complex. Interacts with LptD.</text>
</comment>
<keyword evidence="4 6" id="KW-0998">Cell outer membrane</keyword>
<evidence type="ECO:0000256" key="1">
    <source>
        <dbReference type="ARBA" id="ARBA00022729"/>
    </source>
</evidence>